<proteinExistence type="predicted"/>
<dbReference type="EMBL" id="CAEZYR010000154">
    <property type="protein sequence ID" value="CAB4767387.1"/>
    <property type="molecule type" value="Genomic_DNA"/>
</dbReference>
<dbReference type="SUPFAM" id="SSF54909">
    <property type="entry name" value="Dimeric alpha+beta barrel"/>
    <property type="match status" value="2"/>
</dbReference>
<organism evidence="1">
    <name type="scientific">freshwater metagenome</name>
    <dbReference type="NCBI Taxonomy" id="449393"/>
    <lineage>
        <taxon>unclassified sequences</taxon>
        <taxon>metagenomes</taxon>
        <taxon>ecological metagenomes</taxon>
    </lineage>
</organism>
<dbReference type="Gene3D" id="3.30.70.100">
    <property type="match status" value="1"/>
</dbReference>
<sequence length="324" mass="35873">MIRRYYILPLRPDAADAKVQEFIDVLRAADRFIPGLLDSSAGLDLDSRTVLWENTFVDEASYSGPYMVHPYHIGAIDNYVMADSPECLTRDIYVARAQTPDATQPLRSGIRRVLLLNASTDADASAIEALAAQPEGIAVSAFGADDVGWVSAKGRASTHLWEQVFTDSAQLQRYLRTRDGIACSSLEGFTRLGIHLSSLKIFTCPFELTPVEHQSPPATTDRDTPALHTITARIALDDVDRYVELLEQLYDPFMAGCGSGLLHRWRTVGHGYLEGEVQSTWQLASVAAYSDLRAKTYADPGWNAFVRDAMPLVRSGTRRFHHAV</sequence>
<gene>
    <name evidence="1" type="ORF">UFOPK2754_02887</name>
    <name evidence="2" type="ORF">UFOPK3139_02675</name>
    <name evidence="3" type="ORF">UFOPK3967_01117</name>
</gene>
<reference evidence="1" key="1">
    <citation type="submission" date="2020-05" db="EMBL/GenBank/DDBJ databases">
        <authorList>
            <person name="Chiriac C."/>
            <person name="Salcher M."/>
            <person name="Ghai R."/>
            <person name="Kavagutti S V."/>
        </authorList>
    </citation>
    <scope>NUCLEOTIDE SEQUENCE</scope>
</reference>
<dbReference type="EMBL" id="CAFABA010000149">
    <property type="protein sequence ID" value="CAB4835899.1"/>
    <property type="molecule type" value="Genomic_DNA"/>
</dbReference>
<evidence type="ECO:0000313" key="1">
    <source>
        <dbReference type="EMBL" id="CAB4767387.1"/>
    </source>
</evidence>
<accession>A0A6J6VA60</accession>
<evidence type="ECO:0000313" key="2">
    <source>
        <dbReference type="EMBL" id="CAB4835899.1"/>
    </source>
</evidence>
<evidence type="ECO:0000313" key="3">
    <source>
        <dbReference type="EMBL" id="CAB4992790.1"/>
    </source>
</evidence>
<name>A0A6J6VA60_9ZZZZ</name>
<dbReference type="InterPro" id="IPR011008">
    <property type="entry name" value="Dimeric_a/b-barrel"/>
</dbReference>
<dbReference type="AlphaFoldDB" id="A0A6J6VA60"/>
<protein>
    <submittedName>
        <fullName evidence="1">Unannotated protein</fullName>
    </submittedName>
</protein>
<dbReference type="EMBL" id="CAFBOS010000055">
    <property type="protein sequence ID" value="CAB4992790.1"/>
    <property type="molecule type" value="Genomic_DNA"/>
</dbReference>